<dbReference type="InterPro" id="IPR051954">
    <property type="entry name" value="tRNA_methyltransferase_THADA"/>
</dbReference>
<feature type="region of interest" description="Disordered" evidence="3">
    <location>
        <begin position="142"/>
        <end position="166"/>
    </location>
</feature>
<evidence type="ECO:0000259" key="5">
    <source>
        <dbReference type="Pfam" id="PF25151"/>
    </source>
</evidence>
<dbReference type="InterPro" id="IPR019442">
    <property type="entry name" value="THADA/TRM732_DUF2428"/>
</dbReference>
<dbReference type="InParanoid" id="A0A2J7RQI0"/>
<dbReference type="GO" id="GO:0030488">
    <property type="term" value="P:tRNA methylation"/>
    <property type="evidence" value="ECO:0007669"/>
    <property type="project" value="TreeGrafter"/>
</dbReference>
<dbReference type="GO" id="GO:0005829">
    <property type="term" value="C:cytosol"/>
    <property type="evidence" value="ECO:0007669"/>
    <property type="project" value="TreeGrafter"/>
</dbReference>
<reference evidence="6 7" key="1">
    <citation type="submission" date="2017-12" db="EMBL/GenBank/DDBJ databases">
        <title>Hemimetabolous genomes reveal molecular basis of termite eusociality.</title>
        <authorList>
            <person name="Harrison M.C."/>
            <person name="Jongepier E."/>
            <person name="Robertson H.M."/>
            <person name="Arning N."/>
            <person name="Bitard-Feildel T."/>
            <person name="Chao H."/>
            <person name="Childers C.P."/>
            <person name="Dinh H."/>
            <person name="Doddapaneni H."/>
            <person name="Dugan S."/>
            <person name="Gowin J."/>
            <person name="Greiner C."/>
            <person name="Han Y."/>
            <person name="Hu H."/>
            <person name="Hughes D.S.T."/>
            <person name="Huylmans A.-K."/>
            <person name="Kemena C."/>
            <person name="Kremer L.P.M."/>
            <person name="Lee S.L."/>
            <person name="Lopez-Ezquerra A."/>
            <person name="Mallet L."/>
            <person name="Monroy-Kuhn J.M."/>
            <person name="Moser A."/>
            <person name="Murali S.C."/>
            <person name="Muzny D.M."/>
            <person name="Otani S."/>
            <person name="Piulachs M.-D."/>
            <person name="Poelchau M."/>
            <person name="Qu J."/>
            <person name="Schaub F."/>
            <person name="Wada-Katsumata A."/>
            <person name="Worley K.C."/>
            <person name="Xie Q."/>
            <person name="Ylla G."/>
            <person name="Poulsen M."/>
            <person name="Gibbs R.A."/>
            <person name="Schal C."/>
            <person name="Richards S."/>
            <person name="Belles X."/>
            <person name="Korb J."/>
            <person name="Bornberg-Bauer E."/>
        </authorList>
    </citation>
    <scope>NUCLEOTIDE SEQUENCE [LARGE SCALE GENOMIC DNA]</scope>
    <source>
        <tissue evidence="6">Whole body</tissue>
    </source>
</reference>
<accession>A0A2J7RQI0</accession>
<organism evidence="6 7">
    <name type="scientific">Cryptotermes secundus</name>
    <dbReference type="NCBI Taxonomy" id="105785"/>
    <lineage>
        <taxon>Eukaryota</taxon>
        <taxon>Metazoa</taxon>
        <taxon>Ecdysozoa</taxon>
        <taxon>Arthropoda</taxon>
        <taxon>Hexapoda</taxon>
        <taxon>Insecta</taxon>
        <taxon>Pterygota</taxon>
        <taxon>Neoptera</taxon>
        <taxon>Polyneoptera</taxon>
        <taxon>Dictyoptera</taxon>
        <taxon>Blattodea</taxon>
        <taxon>Blattoidea</taxon>
        <taxon>Termitoidae</taxon>
        <taxon>Kalotermitidae</taxon>
        <taxon>Cryptotermitinae</taxon>
        <taxon>Cryptotermes</taxon>
    </lineage>
</organism>
<dbReference type="OrthoDB" id="6614653at2759"/>
<evidence type="ECO:0000256" key="3">
    <source>
        <dbReference type="SAM" id="MobiDB-lite"/>
    </source>
</evidence>
<sequence length="1263" mass="142048">MTNTHTSEHIQYMFESQVEQVSWDKQEVDSHSDIQSSWTPLASLRRQMFSRKGVLWKNHSKSKQVDMTQFHKSKGLVVTGSTEKVTRNNPLMNRPRDFEDSSVWRSQGVYSSTLSSSGYENHKFQGSSLITDTDFPSLQAGSQRRKHNAGINCGKKNKKSHFSQSRYKDSIVPKRSNAYTRQNVKPDDWKLFLSDDFALNEPPERKYVHKSENNVGESSCQRPSRYLVSKNVSEMCYNGSAPLSVVVLTHAEAQLTLMKEDLVQAASSGSPLHGALTTLIRLATQSDGPEYGRMSTEEVERTVTLLEQTVSFLLDLLAEKSASTTDVAPSFAEMAEAIQCNIQQSLSDLVSLDEEGLHLSPAHQLVLNCVWLNLKACCTLASGLACNADCSAAVVKRCARLIAQVLMRCRHKGAIESAGVALSAFVKTVTSQAKERNHASDKDLHLMLEQLLTEFLHSIVHGGSKASVTRRSAGLSILIHRIVASDMQTGKPLLHMCMSQLLEIARTPLGHDVSSEPRSVLTDLPQAQALHFLKVLVQDSSLRQDITQYMSSVTIICFSNFSSPVWTVRNAALQLSGALIPKLVGQKKVQDEELTLGSSVSVEEFFSHFPELTEFMLTAMKKAAKCHPSQALQKHADLIPMLSLLAKVSVGSEIFISESLAETIAQYRALFLKLISSPIYHVRKLAAKAYERFMPFSSTYKSIVTVVDELCMHNRNCDGIHSSCLGFKENYLNGILLTLKYLLEKLKHDSENMSELKSKIPEIITVLKESVANCMIWDSCTYLNRVLCLELIEDKFNVVDTAYISSDETFKRILHVHKTLVNENLNNSFKPGLLLWAAKVVDVVVRKCYPQDLVSTWYNSYTLCSDYPDVVTSAFTSLKLRLLHDNKIDSAIKASLFIALLRVCLEITEECPTLFPLFDVMLVLMEGLKVNVVITFRELKKISVWFIGDRKNKSEYSKAALPVVTGLLSQYFAHGQCIELSTQILDFVLELSLCIKDRTDVMKYEEDFRLSAATAMHLLAPSLKAMLAEKSKEFSAEEVLKSTLEILLDVQLTLLQDEDNDVRKEAAKFVHAYTAEVNRTTMSMTVNPYASLRNLMKPDVLLTMLTVPQAMEFLWKKMHYTHDLESIKVKLSHGSHENVSITSPFDLGTNNIYNEETKIIDILGKSLLEIIKVANREERNELRKLIKYKCVEFKDDVRTVLSLLKRKESCGIYSASSYDETSYIVAKKLIYQSKVMDTVKIKGNHDRGSVMKELQKFLKFSTN</sequence>
<dbReference type="PANTHER" id="PTHR14387">
    <property type="entry name" value="THADA/DEATH RECEPTOR INTERACTING PROTEIN"/>
    <property type="match status" value="1"/>
</dbReference>
<dbReference type="InterPro" id="IPR016024">
    <property type="entry name" value="ARM-type_fold"/>
</dbReference>
<feature type="domain" description="tRNA (32-2'-O)-methyltransferase regulator THADA-like C-terminal TPR repeats region" evidence="5">
    <location>
        <begin position="569"/>
        <end position="741"/>
    </location>
</feature>
<evidence type="ECO:0000256" key="2">
    <source>
        <dbReference type="ARBA" id="ARBA00022694"/>
    </source>
</evidence>
<comment type="similarity">
    <text evidence="1">Belongs to the THADA family.</text>
</comment>
<dbReference type="Pfam" id="PF10350">
    <property type="entry name" value="DUF2428"/>
    <property type="match status" value="1"/>
</dbReference>
<gene>
    <name evidence="6" type="ORF">B7P43_G02703</name>
</gene>
<dbReference type="Pfam" id="PF25151">
    <property type="entry name" value="TPR_Trm732_C"/>
    <property type="match status" value="1"/>
</dbReference>
<protein>
    <submittedName>
        <fullName evidence="6">Uncharacterized protein</fullName>
    </submittedName>
</protein>
<evidence type="ECO:0000313" key="7">
    <source>
        <dbReference type="Proteomes" id="UP000235965"/>
    </source>
</evidence>
<dbReference type="STRING" id="105785.A0A2J7RQI0"/>
<keyword evidence="2" id="KW-0819">tRNA processing</keyword>
<evidence type="ECO:0000259" key="4">
    <source>
        <dbReference type="Pfam" id="PF10350"/>
    </source>
</evidence>
<dbReference type="AlphaFoldDB" id="A0A2J7RQI0"/>
<dbReference type="SUPFAM" id="SSF48371">
    <property type="entry name" value="ARM repeat"/>
    <property type="match status" value="1"/>
</dbReference>
<dbReference type="PANTHER" id="PTHR14387:SF0">
    <property type="entry name" value="DUF2428 DOMAIN-CONTAINING PROTEIN"/>
    <property type="match status" value="1"/>
</dbReference>
<dbReference type="InterPro" id="IPR056842">
    <property type="entry name" value="THADA-like_TPR_C"/>
</dbReference>
<dbReference type="EMBL" id="NEVH01001337">
    <property type="protein sequence ID" value="PNF43086.1"/>
    <property type="molecule type" value="Genomic_DNA"/>
</dbReference>
<name>A0A2J7RQI0_9NEOP</name>
<evidence type="ECO:0000256" key="1">
    <source>
        <dbReference type="ARBA" id="ARBA00010409"/>
    </source>
</evidence>
<feature type="domain" description="DUF2428" evidence="4">
    <location>
        <begin position="299"/>
        <end position="567"/>
    </location>
</feature>
<dbReference type="Proteomes" id="UP000235965">
    <property type="component" value="Unassembled WGS sequence"/>
</dbReference>
<comment type="caution">
    <text evidence="6">The sequence shown here is derived from an EMBL/GenBank/DDBJ whole genome shotgun (WGS) entry which is preliminary data.</text>
</comment>
<evidence type="ECO:0000313" key="6">
    <source>
        <dbReference type="EMBL" id="PNF43086.1"/>
    </source>
</evidence>
<keyword evidence="7" id="KW-1185">Reference proteome</keyword>
<proteinExistence type="inferred from homology"/>